<dbReference type="AlphaFoldDB" id="A0A383DTN0"/>
<reference evidence="1" key="1">
    <citation type="submission" date="2018-05" db="EMBL/GenBank/DDBJ databases">
        <authorList>
            <person name="Lanie J.A."/>
            <person name="Ng W.-L."/>
            <person name="Kazmierczak K.M."/>
            <person name="Andrzejewski T.M."/>
            <person name="Davidsen T.M."/>
            <person name="Wayne K.J."/>
            <person name="Tettelin H."/>
            <person name="Glass J.I."/>
            <person name="Rusch D."/>
            <person name="Podicherti R."/>
            <person name="Tsui H.-C.T."/>
            <person name="Winkler M.E."/>
        </authorList>
    </citation>
    <scope>NUCLEOTIDE SEQUENCE</scope>
</reference>
<dbReference type="SUPFAM" id="SSF54427">
    <property type="entry name" value="NTF2-like"/>
    <property type="match status" value="1"/>
</dbReference>
<organism evidence="1">
    <name type="scientific">marine metagenome</name>
    <dbReference type="NCBI Taxonomy" id="408172"/>
    <lineage>
        <taxon>unclassified sequences</taxon>
        <taxon>metagenomes</taxon>
        <taxon>ecological metagenomes</taxon>
    </lineage>
</organism>
<evidence type="ECO:0000313" key="1">
    <source>
        <dbReference type="EMBL" id="SVE47590.1"/>
    </source>
</evidence>
<proteinExistence type="predicted"/>
<dbReference type="Gene3D" id="3.10.450.50">
    <property type="match status" value="1"/>
</dbReference>
<dbReference type="EMBL" id="UINC01219907">
    <property type="protein sequence ID" value="SVE47590.1"/>
    <property type="molecule type" value="Genomic_DNA"/>
</dbReference>
<name>A0A383DTN0_9ZZZZ</name>
<sequence length="88" mass="10363">MKNSRDQSPENIVDHWVEYFNNGNLERLLDMYHEEATLLPTFSPNLLSTPEQIEEYFVRTIEHQASVEIDDGRTIKKKLSENMYLMTG</sequence>
<dbReference type="InterPro" id="IPR032710">
    <property type="entry name" value="NTF2-like_dom_sf"/>
</dbReference>
<accession>A0A383DTN0</accession>
<feature type="non-terminal residue" evidence="1">
    <location>
        <position position="88"/>
    </location>
</feature>
<protein>
    <submittedName>
        <fullName evidence="1">Uncharacterized protein</fullName>
    </submittedName>
</protein>
<dbReference type="CDD" id="cd00531">
    <property type="entry name" value="NTF2_like"/>
    <property type="match status" value="1"/>
</dbReference>
<gene>
    <name evidence="1" type="ORF">METZ01_LOCUS500444</name>
</gene>